<comment type="caution">
    <text evidence="16">The sequence shown here is derived from an EMBL/GenBank/DDBJ whole genome shotgun (WGS) entry which is preliminary data.</text>
</comment>
<dbReference type="Gene3D" id="1.10.340.30">
    <property type="entry name" value="Hypothetical protein, domain 2"/>
    <property type="match status" value="1"/>
</dbReference>
<keyword evidence="17" id="KW-1185">Reference proteome</keyword>
<organism evidence="16 17">
    <name type="scientific">Hallella faecis</name>
    <dbReference type="NCBI Taxonomy" id="2841596"/>
    <lineage>
        <taxon>Bacteria</taxon>
        <taxon>Pseudomonadati</taxon>
        <taxon>Bacteroidota</taxon>
        <taxon>Bacteroidia</taxon>
        <taxon>Bacteroidales</taxon>
        <taxon>Prevotellaceae</taxon>
        <taxon>Hallella</taxon>
    </lineage>
</organism>
<dbReference type="EC" id="3.2.2.31" evidence="4 14"/>
<keyword evidence="10 14" id="KW-0408">Iron</keyword>
<keyword evidence="9 16" id="KW-0378">Hydrolase</keyword>
<dbReference type="InterPro" id="IPR023170">
    <property type="entry name" value="HhH_base_excis_C"/>
</dbReference>
<keyword evidence="11" id="KW-0411">Iron-sulfur</keyword>
<dbReference type="RefSeq" id="WP_215759113.1">
    <property type="nucleotide sequence ID" value="NZ_JBBNFP010000001.1"/>
</dbReference>
<evidence type="ECO:0000313" key="16">
    <source>
        <dbReference type="EMBL" id="MEQ2485474.1"/>
    </source>
</evidence>
<keyword evidence="8 14" id="KW-0227">DNA damage</keyword>
<dbReference type="InterPro" id="IPR015797">
    <property type="entry name" value="NUDIX_hydrolase-like_dom_sf"/>
</dbReference>
<evidence type="ECO:0000256" key="13">
    <source>
        <dbReference type="ARBA" id="ARBA00023295"/>
    </source>
</evidence>
<dbReference type="InterPro" id="IPR003651">
    <property type="entry name" value="Endonuclease3_FeS-loop_motif"/>
</dbReference>
<evidence type="ECO:0000256" key="5">
    <source>
        <dbReference type="ARBA" id="ARBA00022023"/>
    </source>
</evidence>
<keyword evidence="6" id="KW-0004">4Fe-4S</keyword>
<feature type="domain" description="HhH-GPD" evidence="15">
    <location>
        <begin position="39"/>
        <end position="200"/>
    </location>
</feature>
<proteinExistence type="inferred from homology"/>
<evidence type="ECO:0000313" key="17">
    <source>
        <dbReference type="Proteomes" id="UP001487296"/>
    </source>
</evidence>
<dbReference type="Pfam" id="PF00633">
    <property type="entry name" value="HHH"/>
    <property type="match status" value="1"/>
</dbReference>
<dbReference type="PANTHER" id="PTHR42944:SF1">
    <property type="entry name" value="ADENINE DNA GLYCOSYLASE"/>
    <property type="match status" value="1"/>
</dbReference>
<evidence type="ECO:0000256" key="4">
    <source>
        <dbReference type="ARBA" id="ARBA00012045"/>
    </source>
</evidence>
<dbReference type="CDD" id="cd03431">
    <property type="entry name" value="NUDIX_DNA_Glycosylase_C-MutY"/>
    <property type="match status" value="1"/>
</dbReference>
<dbReference type="SUPFAM" id="SSF55811">
    <property type="entry name" value="Nudix"/>
    <property type="match status" value="1"/>
</dbReference>
<reference evidence="16 17" key="1">
    <citation type="submission" date="2024-04" db="EMBL/GenBank/DDBJ databases">
        <title>Human intestinal bacterial collection.</title>
        <authorList>
            <person name="Pauvert C."/>
            <person name="Hitch T.C.A."/>
            <person name="Clavel T."/>
        </authorList>
    </citation>
    <scope>NUCLEOTIDE SEQUENCE [LARGE SCALE GENOMIC DNA]</scope>
    <source>
        <strain evidence="16 17">CLA-AA-H145</strain>
    </source>
</reference>
<evidence type="ECO:0000259" key="15">
    <source>
        <dbReference type="SMART" id="SM00478"/>
    </source>
</evidence>
<dbReference type="Pfam" id="PF14815">
    <property type="entry name" value="NUDIX_4"/>
    <property type="match status" value="1"/>
</dbReference>
<comment type="similarity">
    <text evidence="3 14">Belongs to the Nth/MutY family.</text>
</comment>
<evidence type="ECO:0000256" key="10">
    <source>
        <dbReference type="ARBA" id="ARBA00023004"/>
    </source>
</evidence>
<dbReference type="GO" id="GO:0016798">
    <property type="term" value="F:hydrolase activity, acting on glycosyl bonds"/>
    <property type="evidence" value="ECO:0007669"/>
    <property type="project" value="UniProtKB-KW"/>
</dbReference>
<evidence type="ECO:0000256" key="7">
    <source>
        <dbReference type="ARBA" id="ARBA00022723"/>
    </source>
</evidence>
<dbReference type="Gene3D" id="3.90.79.10">
    <property type="entry name" value="Nucleoside Triphosphate Pyrophosphohydrolase"/>
    <property type="match status" value="1"/>
</dbReference>
<dbReference type="Proteomes" id="UP001487296">
    <property type="component" value="Unassembled WGS sequence"/>
</dbReference>
<dbReference type="Gene3D" id="1.10.1670.10">
    <property type="entry name" value="Helix-hairpin-Helix base-excision DNA repair enzymes (C-terminal)"/>
    <property type="match status" value="1"/>
</dbReference>
<keyword evidence="13 14" id="KW-0326">Glycosidase</keyword>
<evidence type="ECO:0000256" key="12">
    <source>
        <dbReference type="ARBA" id="ARBA00023204"/>
    </source>
</evidence>
<evidence type="ECO:0000256" key="14">
    <source>
        <dbReference type="RuleBase" id="RU365096"/>
    </source>
</evidence>
<accession>A0ABV1FM44</accession>
<dbReference type="CDD" id="cd00056">
    <property type="entry name" value="ENDO3c"/>
    <property type="match status" value="1"/>
</dbReference>
<comment type="cofactor">
    <cofactor evidence="14">
        <name>[4Fe-4S] cluster</name>
        <dbReference type="ChEBI" id="CHEBI:49883"/>
    </cofactor>
    <text evidence="14">Binds 1 [4Fe-4S] cluster.</text>
</comment>
<dbReference type="InterPro" id="IPR044298">
    <property type="entry name" value="MIG/MutY"/>
</dbReference>
<comment type="function">
    <text evidence="2">Adenine glycosylase active on G-A mispairs. MutY also corrects error-prone DNA synthesis past GO lesions which are due to the oxidatively damaged form of guanine: 7,8-dihydro-8-oxoguanine (8-oxo-dGTP).</text>
</comment>
<dbReference type="InterPro" id="IPR000445">
    <property type="entry name" value="HhH_motif"/>
</dbReference>
<sequence length="350" mass="39703">MIDASAFLSALIGWYERHGRDLPWRHTHDPYAIWLSEIILQQTRIAQGQAYWERFMQRFPTVQQLAEASEDEVLKLWQGLGYYSRARNLHAAARQIVAQGRFPNTLADIQRLKGVGPYTASAIAAFAFNRPAVAIDGNAYRVFARLMGIHTPINSSEGQREFRIVGERLFGLNGHATTITHRGEAPWRTANSALMDLGATLCTPQAPACPECPLEDQCVAYHAHLTDTLPVKQKTVKSRTRHLAYVWVRCQGHVALHRRGEGDIWQGLWEPLVYEDQPVPTFQGQLTLLSKGVRHVLTHRVIIADFYLLNTDKRPATPDGYVWVNEEEATEYAVPRLVEKLQEMVERGKC</sequence>
<dbReference type="InterPro" id="IPR029119">
    <property type="entry name" value="MutY_C"/>
</dbReference>
<evidence type="ECO:0000256" key="6">
    <source>
        <dbReference type="ARBA" id="ARBA00022485"/>
    </source>
</evidence>
<keyword evidence="12" id="KW-0234">DNA repair</keyword>
<evidence type="ECO:0000256" key="1">
    <source>
        <dbReference type="ARBA" id="ARBA00000843"/>
    </source>
</evidence>
<evidence type="ECO:0000256" key="3">
    <source>
        <dbReference type="ARBA" id="ARBA00008343"/>
    </source>
</evidence>
<dbReference type="Pfam" id="PF00730">
    <property type="entry name" value="HhH-GPD"/>
    <property type="match status" value="1"/>
</dbReference>
<gene>
    <name evidence="16" type="ORF">AAAT34_00220</name>
</gene>
<keyword evidence="7" id="KW-0479">Metal-binding</keyword>
<dbReference type="SMART" id="SM00478">
    <property type="entry name" value="ENDO3c"/>
    <property type="match status" value="1"/>
</dbReference>
<dbReference type="EMBL" id="JBBNFP010000001">
    <property type="protein sequence ID" value="MEQ2485474.1"/>
    <property type="molecule type" value="Genomic_DNA"/>
</dbReference>
<dbReference type="PANTHER" id="PTHR42944">
    <property type="entry name" value="ADENINE DNA GLYCOSYLASE"/>
    <property type="match status" value="1"/>
</dbReference>
<dbReference type="InterPro" id="IPR003265">
    <property type="entry name" value="HhH-GPD_domain"/>
</dbReference>
<dbReference type="InterPro" id="IPR011257">
    <property type="entry name" value="DNA_glycosylase"/>
</dbReference>
<dbReference type="SUPFAM" id="SSF48150">
    <property type="entry name" value="DNA-glycosylase"/>
    <property type="match status" value="1"/>
</dbReference>
<evidence type="ECO:0000256" key="2">
    <source>
        <dbReference type="ARBA" id="ARBA00002933"/>
    </source>
</evidence>
<dbReference type="SMART" id="SM00525">
    <property type="entry name" value="FES"/>
    <property type="match status" value="1"/>
</dbReference>
<evidence type="ECO:0000256" key="8">
    <source>
        <dbReference type="ARBA" id="ARBA00022763"/>
    </source>
</evidence>
<comment type="catalytic activity">
    <reaction evidence="1 14">
        <text>Hydrolyzes free adenine bases from 7,8-dihydro-8-oxoguanine:adenine mismatched double-stranded DNA, leaving an apurinic site.</text>
        <dbReference type="EC" id="3.2.2.31"/>
    </reaction>
</comment>
<protein>
    <recommendedName>
        <fullName evidence="5 14">Adenine DNA glycosylase</fullName>
        <ecNumber evidence="4 14">3.2.2.31</ecNumber>
    </recommendedName>
</protein>
<evidence type="ECO:0000256" key="9">
    <source>
        <dbReference type="ARBA" id="ARBA00022801"/>
    </source>
</evidence>
<evidence type="ECO:0000256" key="11">
    <source>
        <dbReference type="ARBA" id="ARBA00023014"/>
    </source>
</evidence>
<name>A0ABV1FM44_9BACT</name>